<keyword evidence="3" id="KW-1185">Reference proteome</keyword>
<evidence type="ECO:0000256" key="1">
    <source>
        <dbReference type="SAM" id="MobiDB-lite"/>
    </source>
</evidence>
<evidence type="ECO:0000313" key="2">
    <source>
        <dbReference type="EMBL" id="KAJ8895014.1"/>
    </source>
</evidence>
<name>A0ABQ9IFI0_9NEOP</name>
<organism evidence="2 3">
    <name type="scientific">Dryococelus australis</name>
    <dbReference type="NCBI Taxonomy" id="614101"/>
    <lineage>
        <taxon>Eukaryota</taxon>
        <taxon>Metazoa</taxon>
        <taxon>Ecdysozoa</taxon>
        <taxon>Arthropoda</taxon>
        <taxon>Hexapoda</taxon>
        <taxon>Insecta</taxon>
        <taxon>Pterygota</taxon>
        <taxon>Neoptera</taxon>
        <taxon>Polyneoptera</taxon>
        <taxon>Phasmatodea</taxon>
        <taxon>Verophasmatodea</taxon>
        <taxon>Anareolatae</taxon>
        <taxon>Phasmatidae</taxon>
        <taxon>Eurycanthinae</taxon>
        <taxon>Dryococelus</taxon>
    </lineage>
</organism>
<protein>
    <submittedName>
        <fullName evidence="2">Uncharacterized protein</fullName>
    </submittedName>
</protein>
<proteinExistence type="predicted"/>
<gene>
    <name evidence="2" type="ORF">PR048_000323</name>
</gene>
<dbReference type="EMBL" id="JARBHB010000001">
    <property type="protein sequence ID" value="KAJ8895014.1"/>
    <property type="molecule type" value="Genomic_DNA"/>
</dbReference>
<dbReference type="Proteomes" id="UP001159363">
    <property type="component" value="Chromosome 1"/>
</dbReference>
<evidence type="ECO:0000313" key="3">
    <source>
        <dbReference type="Proteomes" id="UP001159363"/>
    </source>
</evidence>
<feature type="region of interest" description="Disordered" evidence="1">
    <location>
        <begin position="93"/>
        <end position="132"/>
    </location>
</feature>
<sequence>MLSWWSAYRDKGAWFSPTHQQVSSILVLRFRLQFISPIRSRRPAVFLQDPHIAHISQDLPPYCTNTTMPCPLRLQVIDRARVGSVETPAATVPQYSGFDSKHTWSGRRGPSQDVAGNSGKARRTAGGDVEDPRPISSLPYICEALSSIPSAAATHAQPPRKSYLAPALGGRVPRSYKGECPLYPRLIAGTGGVLAREGNAYPQLAVRELRLPPSTKSFSRINCLKTVFNKLTCAGKSIISDRYACSRKRGQGKVYHTKRVSFCSVFSLRSDGTVVASTRSPKTNNTVTRQTSGLNCKTNLDNACKTTILGFLAKLCIGNSVQLASMSQTYCSVRSNLNRAGCGVVVRLLTSRQNEPGSIPIGVAPGLSHVGIVPDDAAGQRVFSGISRFPHPFIPALLHTHLASNSRHRC</sequence>
<comment type="caution">
    <text evidence="2">The sequence shown here is derived from an EMBL/GenBank/DDBJ whole genome shotgun (WGS) entry which is preliminary data.</text>
</comment>
<reference evidence="2 3" key="1">
    <citation type="submission" date="2023-02" db="EMBL/GenBank/DDBJ databases">
        <title>LHISI_Scaffold_Assembly.</title>
        <authorList>
            <person name="Stuart O.P."/>
            <person name="Cleave R."/>
            <person name="Magrath M.J.L."/>
            <person name="Mikheyev A.S."/>
        </authorList>
    </citation>
    <scope>NUCLEOTIDE SEQUENCE [LARGE SCALE GENOMIC DNA]</scope>
    <source>
        <strain evidence="2">Daus_M_001</strain>
        <tissue evidence="2">Leg muscle</tissue>
    </source>
</reference>
<accession>A0ABQ9IFI0</accession>